<evidence type="ECO:0000256" key="1">
    <source>
        <dbReference type="ARBA" id="ARBA00022603"/>
    </source>
</evidence>
<dbReference type="InterPro" id="IPR029063">
    <property type="entry name" value="SAM-dependent_MTases_sf"/>
</dbReference>
<evidence type="ECO:0000313" key="5">
    <source>
        <dbReference type="Proteomes" id="UP000324758"/>
    </source>
</evidence>
<comment type="caution">
    <text evidence="4">The sequence shown here is derived from an EMBL/GenBank/DDBJ whole genome shotgun (WGS) entry which is preliminary data.</text>
</comment>
<dbReference type="EMBL" id="VSSS01000042">
    <property type="protein sequence ID" value="TYL91751.1"/>
    <property type="molecule type" value="Genomic_DNA"/>
</dbReference>
<evidence type="ECO:0000313" key="4">
    <source>
        <dbReference type="EMBL" id="TYL91751.1"/>
    </source>
</evidence>
<dbReference type="CDD" id="cd02440">
    <property type="entry name" value="AdoMet_MTases"/>
    <property type="match status" value="1"/>
</dbReference>
<evidence type="ECO:0000256" key="2">
    <source>
        <dbReference type="ARBA" id="ARBA00022679"/>
    </source>
</evidence>
<dbReference type="GO" id="GO:0032259">
    <property type="term" value="P:methylation"/>
    <property type="evidence" value="ECO:0007669"/>
    <property type="project" value="UniProtKB-KW"/>
</dbReference>
<keyword evidence="5" id="KW-1185">Reference proteome</keyword>
<keyword evidence="2 4" id="KW-0808">Transferase</keyword>
<reference evidence="4 5" key="1">
    <citation type="submission" date="2019-08" db="EMBL/GenBank/DDBJ databases">
        <title>Bradyrhizobium hipponensis sp. nov., a rhizobium isolated from a Lupinus angustifolius root nodule in Tunisia.</title>
        <authorList>
            <person name="Off K."/>
            <person name="Rejili M."/>
            <person name="Mars M."/>
            <person name="Brachmann A."/>
            <person name="Marin M."/>
        </authorList>
    </citation>
    <scope>NUCLEOTIDE SEQUENCE [LARGE SCALE GENOMIC DNA]</scope>
    <source>
        <strain evidence="4 5">CTAW71</strain>
    </source>
</reference>
<dbReference type="SUPFAM" id="SSF53335">
    <property type="entry name" value="S-adenosyl-L-methionine-dependent methyltransferases"/>
    <property type="match status" value="1"/>
</dbReference>
<dbReference type="Gene3D" id="3.40.50.150">
    <property type="entry name" value="Vaccinia Virus protein VP39"/>
    <property type="match status" value="1"/>
</dbReference>
<gene>
    <name evidence="4" type="ORF">FXB40_27940</name>
</gene>
<dbReference type="AlphaFoldDB" id="A0A5D3KCE0"/>
<keyword evidence="1 4" id="KW-0489">Methyltransferase</keyword>
<sequence length="308" mass="34699">MRSVHPTRLPDIWRRVARSHSGYAGRTILVATCKQQNMLSGTDPRDITKMKFVRINPPGSFCTQEALRDAFRERGGTTFLDVGCGGGDLSKLLCDEGLTGVGIDFSERALEVAATLLDPYIQQGKYRLKLGDLHDLPDDFVKVDLAISYMVMEHIADDVAFLQKIAKFVKPGGNIILGVPGRRDHWSLEDETVGHFRRYDRDDLDAVLRKANLDQTSVWSVGVPTINMLFKVSLWMIIRSGAAAKKNESQREQTETSGIREIPWKTVFPSWVRIILNRATLYPLFLIQRLFYRTGLGVVMMGMGRVPD</sequence>
<dbReference type="PANTHER" id="PTHR43464">
    <property type="entry name" value="METHYLTRANSFERASE"/>
    <property type="match status" value="1"/>
</dbReference>
<dbReference type="OrthoDB" id="9810247at2"/>
<dbReference type="GO" id="GO:0008168">
    <property type="term" value="F:methyltransferase activity"/>
    <property type="evidence" value="ECO:0007669"/>
    <property type="project" value="UniProtKB-KW"/>
</dbReference>
<organism evidence="4 5">
    <name type="scientific">Bradyrhizobium rifense</name>
    <dbReference type="NCBI Taxonomy" id="515499"/>
    <lineage>
        <taxon>Bacteria</taxon>
        <taxon>Pseudomonadati</taxon>
        <taxon>Pseudomonadota</taxon>
        <taxon>Alphaproteobacteria</taxon>
        <taxon>Hyphomicrobiales</taxon>
        <taxon>Nitrobacteraceae</taxon>
        <taxon>Bradyrhizobium</taxon>
    </lineage>
</organism>
<accession>A0A5D3KCE0</accession>
<dbReference type="Proteomes" id="UP000324758">
    <property type="component" value="Unassembled WGS sequence"/>
</dbReference>
<keyword evidence="3" id="KW-0949">S-adenosyl-L-methionine</keyword>
<dbReference type="PANTHER" id="PTHR43464:SF19">
    <property type="entry name" value="UBIQUINONE BIOSYNTHESIS O-METHYLTRANSFERASE, MITOCHONDRIAL"/>
    <property type="match status" value="1"/>
</dbReference>
<name>A0A5D3KCE0_9BRAD</name>
<proteinExistence type="predicted"/>
<protein>
    <submittedName>
        <fullName evidence="4">Class I SAM-dependent methyltransferase</fullName>
    </submittedName>
</protein>
<dbReference type="Pfam" id="PF13489">
    <property type="entry name" value="Methyltransf_23"/>
    <property type="match status" value="1"/>
</dbReference>
<evidence type="ECO:0000256" key="3">
    <source>
        <dbReference type="ARBA" id="ARBA00022691"/>
    </source>
</evidence>